<organism evidence="1 2">
    <name type="scientific">Tenacibaculum todarodis</name>
    <dbReference type="NCBI Taxonomy" id="1850252"/>
    <lineage>
        <taxon>Bacteria</taxon>
        <taxon>Pseudomonadati</taxon>
        <taxon>Bacteroidota</taxon>
        <taxon>Flavobacteriia</taxon>
        <taxon>Flavobacteriales</taxon>
        <taxon>Flavobacteriaceae</taxon>
        <taxon>Tenacibaculum</taxon>
    </lineage>
</organism>
<reference evidence="1 2" key="1">
    <citation type="submission" date="2016-11" db="EMBL/GenBank/DDBJ databases">
        <title>Tenacibaculum sp. LPB0136, isolated from marine environment.</title>
        <authorList>
            <person name="Kim E."/>
            <person name="Yi H."/>
        </authorList>
    </citation>
    <scope>NUCLEOTIDE SEQUENCE [LARGE SCALE GENOMIC DNA]</scope>
    <source>
        <strain evidence="1 2">LPB0136</strain>
    </source>
</reference>
<dbReference type="RefSeq" id="WP_072555457.1">
    <property type="nucleotide sequence ID" value="NZ_CP018155.1"/>
</dbReference>
<proteinExistence type="predicted"/>
<evidence type="ECO:0000313" key="1">
    <source>
        <dbReference type="EMBL" id="APG65130.1"/>
    </source>
</evidence>
<gene>
    <name evidence="1" type="ORF">LPB136_07100</name>
</gene>
<protein>
    <submittedName>
        <fullName evidence="1">Uncharacterized protein</fullName>
    </submittedName>
</protein>
<dbReference type="Proteomes" id="UP000181898">
    <property type="component" value="Chromosome"/>
</dbReference>
<name>A0A1L3JJ09_9FLAO</name>
<dbReference type="KEGG" id="ten:LPB136_07100"/>
<accession>A0A1L3JJ09</accession>
<sequence length="330" mass="38506">MKTSRMFYVVHAQFYVNLGVNGKRLKKITKFFNSAIPNESREEAIQFFTNIKNEYLIKSGADCVSYDEFFNQRSKDDVDFSLYDINFLGKANSNIALTLSFGVSDEAIYKEDIENSYYANVIKPICAVGASLNEIESELLINLYAEWHIYILLKYKTQEEITINNTVDKVFLRKYFAVNFLRTSSFIIKNVDVFNNGNFTSDYNVVNNITDLVKVENFKILPTPQFTKSESEKVSIEKSRNGCYIDYLKSNLKVKHDSELRNYKIELENLSSFFTVRLGRRIDVAKGLKLELTNLYGKNKEDYFFVSSQKEIHQKIVDNWHYHGFVIEWV</sequence>
<dbReference type="STRING" id="1850252.LPB136_07100"/>
<keyword evidence="2" id="KW-1185">Reference proteome</keyword>
<evidence type="ECO:0000313" key="2">
    <source>
        <dbReference type="Proteomes" id="UP000181898"/>
    </source>
</evidence>
<dbReference type="EMBL" id="CP018155">
    <property type="protein sequence ID" value="APG65130.1"/>
    <property type="molecule type" value="Genomic_DNA"/>
</dbReference>
<dbReference type="AlphaFoldDB" id="A0A1L3JJ09"/>